<evidence type="ECO:0000313" key="3">
    <source>
        <dbReference type="EMBL" id="GEU29502.1"/>
    </source>
</evidence>
<protein>
    <recommendedName>
        <fullName evidence="4">Reverse transcriptase domain-containing protein</fullName>
    </recommendedName>
</protein>
<feature type="compositionally biased region" description="Polar residues" evidence="2">
    <location>
        <begin position="121"/>
        <end position="134"/>
    </location>
</feature>
<sequence length="557" mass="63004">MAKLSSSSENEVYDDSYCSKSCRKNTKNLNTKISKLNEELSDCENNLYHYKIGLSQVEARLVEFKTQEIKFCKKIRGLERDVEFPPPAQVYSPPKKDLSWTGLPEFVDDTITDYSRPPPSIDTSKSNTSDLQNSNFSISELGESSGSITSKPMIKQVNTARPKAVINVVRTNRVNDVIASACWVWRPIKPNSASITLKRYDYVDVRGRSRLHNDVQNIHEELAVYINTLSWDRHTIYYNDDDDEDCTITITPILSTKDPDNSLSMGAEHLDTIPEMESDEFIKSSVENLVLNPSESKGEHDDDQSFYDEDIPKKIYSNPLFDEEIISMKIDPHHFNVESDLIESLLNHDSSLISSSSKIDSLLDEFADEFTLIKSIPPAIDKTDCDPEEETPLIKKLLYDNSSPRLLEEFIFENSDAAIESFSPFPIHVEDSDSYIEEIDLSFTLDDSMPPGIEGDEYESKKDILILEELLSNNSLSLPENESFYFDIPSSSHPPAKPPDGNSGILNIKVMGDISKHKVPMPRLMLIQPTLVPNQEKSLNFLSHQGHEASQPSIECR</sequence>
<evidence type="ECO:0008006" key="4">
    <source>
        <dbReference type="Google" id="ProtNLM"/>
    </source>
</evidence>
<evidence type="ECO:0000256" key="2">
    <source>
        <dbReference type="SAM" id="MobiDB-lite"/>
    </source>
</evidence>
<comment type="caution">
    <text evidence="3">The sequence shown here is derived from an EMBL/GenBank/DDBJ whole genome shotgun (WGS) entry which is preliminary data.</text>
</comment>
<dbReference type="AlphaFoldDB" id="A0A699GJR1"/>
<keyword evidence="1" id="KW-0175">Coiled coil</keyword>
<reference evidence="3" key="1">
    <citation type="journal article" date="2019" name="Sci. Rep.">
        <title>Draft genome of Tanacetum cinerariifolium, the natural source of mosquito coil.</title>
        <authorList>
            <person name="Yamashiro T."/>
            <person name="Shiraishi A."/>
            <person name="Satake H."/>
            <person name="Nakayama K."/>
        </authorList>
    </citation>
    <scope>NUCLEOTIDE SEQUENCE</scope>
</reference>
<proteinExistence type="predicted"/>
<name>A0A699GJR1_TANCI</name>
<feature type="region of interest" description="Disordered" evidence="2">
    <location>
        <begin position="114"/>
        <end position="134"/>
    </location>
</feature>
<dbReference type="EMBL" id="BKCJ010000074">
    <property type="protein sequence ID" value="GEU29502.1"/>
    <property type="molecule type" value="Genomic_DNA"/>
</dbReference>
<organism evidence="3">
    <name type="scientific">Tanacetum cinerariifolium</name>
    <name type="common">Dalmatian daisy</name>
    <name type="synonym">Chrysanthemum cinerariifolium</name>
    <dbReference type="NCBI Taxonomy" id="118510"/>
    <lineage>
        <taxon>Eukaryota</taxon>
        <taxon>Viridiplantae</taxon>
        <taxon>Streptophyta</taxon>
        <taxon>Embryophyta</taxon>
        <taxon>Tracheophyta</taxon>
        <taxon>Spermatophyta</taxon>
        <taxon>Magnoliopsida</taxon>
        <taxon>eudicotyledons</taxon>
        <taxon>Gunneridae</taxon>
        <taxon>Pentapetalae</taxon>
        <taxon>asterids</taxon>
        <taxon>campanulids</taxon>
        <taxon>Asterales</taxon>
        <taxon>Asteraceae</taxon>
        <taxon>Asteroideae</taxon>
        <taxon>Anthemideae</taxon>
        <taxon>Anthemidinae</taxon>
        <taxon>Tanacetum</taxon>
    </lineage>
</organism>
<feature type="coiled-coil region" evidence="1">
    <location>
        <begin position="19"/>
        <end position="46"/>
    </location>
</feature>
<gene>
    <name evidence="3" type="ORF">Tci_001480</name>
</gene>
<evidence type="ECO:0000256" key="1">
    <source>
        <dbReference type="SAM" id="Coils"/>
    </source>
</evidence>
<accession>A0A699GJR1</accession>